<dbReference type="AlphaFoldDB" id="A0AA35Y6Q7"/>
<name>A0AA35Y6Q7_LACSI</name>
<evidence type="ECO:0000313" key="2">
    <source>
        <dbReference type="Proteomes" id="UP001177003"/>
    </source>
</evidence>
<dbReference type="GO" id="GO:0006952">
    <property type="term" value="P:defense response"/>
    <property type="evidence" value="ECO:0007669"/>
    <property type="project" value="InterPro"/>
</dbReference>
<gene>
    <name evidence="1" type="ORF">LSALG_LOCUS3494</name>
</gene>
<protein>
    <submittedName>
        <fullName evidence="1">Uncharacterized protein</fullName>
    </submittedName>
</protein>
<dbReference type="Proteomes" id="UP001177003">
    <property type="component" value="Chromosome 0"/>
</dbReference>
<evidence type="ECO:0000313" key="1">
    <source>
        <dbReference type="EMBL" id="CAI9262772.1"/>
    </source>
</evidence>
<organism evidence="1 2">
    <name type="scientific">Lactuca saligna</name>
    <name type="common">Willowleaf lettuce</name>
    <dbReference type="NCBI Taxonomy" id="75948"/>
    <lineage>
        <taxon>Eukaryota</taxon>
        <taxon>Viridiplantae</taxon>
        <taxon>Streptophyta</taxon>
        <taxon>Embryophyta</taxon>
        <taxon>Tracheophyta</taxon>
        <taxon>Spermatophyta</taxon>
        <taxon>Magnoliopsida</taxon>
        <taxon>eudicotyledons</taxon>
        <taxon>Gunneridae</taxon>
        <taxon>Pentapetalae</taxon>
        <taxon>asterids</taxon>
        <taxon>campanulids</taxon>
        <taxon>Asterales</taxon>
        <taxon>Asteraceae</taxon>
        <taxon>Cichorioideae</taxon>
        <taxon>Cichorieae</taxon>
        <taxon>Lactucinae</taxon>
        <taxon>Lactuca</taxon>
    </lineage>
</organism>
<dbReference type="PANTHER" id="PTHR46898:SF3">
    <property type="entry name" value="FUNGAL LIPASE-LIKE DOMAIN-CONTAINING PROTEIN"/>
    <property type="match status" value="1"/>
</dbReference>
<dbReference type="EMBL" id="OX465086">
    <property type="protein sequence ID" value="CAI9262772.1"/>
    <property type="molecule type" value="Genomic_DNA"/>
</dbReference>
<keyword evidence="2" id="KW-1185">Reference proteome</keyword>
<reference evidence="1" key="1">
    <citation type="submission" date="2023-04" db="EMBL/GenBank/DDBJ databases">
        <authorList>
            <person name="Vijverberg K."/>
            <person name="Xiong W."/>
            <person name="Schranz E."/>
        </authorList>
    </citation>
    <scope>NUCLEOTIDE SEQUENCE</scope>
</reference>
<sequence length="113" mass="12719">MDPLASFFSSNSLYKPFGTFLFCTDSGGHTAFEDEILILEVLDAMASSNPRSFQLLDYRNELGSIRRKILYRGDSIFGEWYSNPLMAGVVTQFQDINVLDDISHGLIARSENI</sequence>
<accession>A0AA35Y6Q7</accession>
<dbReference type="PANTHER" id="PTHR46898">
    <property type="entry name" value="SENESCENCE-ASSOCIATED CARBOXYLESTERASE 101"/>
    <property type="match status" value="1"/>
</dbReference>
<proteinExistence type="predicted"/>
<dbReference type="InterPro" id="IPR044603">
    <property type="entry name" value="SAG101-like"/>
</dbReference>
<dbReference type="GO" id="GO:0052689">
    <property type="term" value="F:carboxylic ester hydrolase activity"/>
    <property type="evidence" value="ECO:0007669"/>
    <property type="project" value="InterPro"/>
</dbReference>